<dbReference type="OrthoDB" id="2186918at2759"/>
<sequence>MANVIKDIIEEDATDLQFPKGVAIDACFLSLIVFENTKTLLITEVYMLLEHRKAQSEWTDDELEFSDVLMKTLIYADRFRKFENDETISAVKNLHKQKKFHKFELAAIMNSCPKTVEESKSLIFSLAGSFGYEELQTLLEDIQTKRSIQY</sequence>
<dbReference type="InterPro" id="IPR045222">
    <property type="entry name" value="Rpb4-like"/>
</dbReference>
<organism evidence="5 6">
    <name type="scientific">Rhynchophorus ferrugineus</name>
    <name type="common">Red palm weevil</name>
    <name type="synonym">Curculio ferrugineus</name>
    <dbReference type="NCBI Taxonomy" id="354439"/>
    <lineage>
        <taxon>Eukaryota</taxon>
        <taxon>Metazoa</taxon>
        <taxon>Ecdysozoa</taxon>
        <taxon>Arthropoda</taxon>
        <taxon>Hexapoda</taxon>
        <taxon>Insecta</taxon>
        <taxon>Pterygota</taxon>
        <taxon>Neoptera</taxon>
        <taxon>Endopterygota</taxon>
        <taxon>Coleoptera</taxon>
        <taxon>Polyphaga</taxon>
        <taxon>Cucujiformia</taxon>
        <taxon>Curculionidae</taxon>
        <taxon>Dryophthorinae</taxon>
        <taxon>Rhynchophorus</taxon>
    </lineage>
</organism>
<dbReference type="Pfam" id="PF03874">
    <property type="entry name" value="RNA_pol_Rpb4"/>
    <property type="match status" value="1"/>
</dbReference>
<dbReference type="EMBL" id="JAACXV010014243">
    <property type="protein sequence ID" value="KAF7269304.1"/>
    <property type="molecule type" value="Genomic_DNA"/>
</dbReference>
<keyword evidence="2" id="KW-0539">Nucleus</keyword>
<dbReference type="InterPro" id="IPR006590">
    <property type="entry name" value="RNA_pol_Rpb4/RPC9_core"/>
</dbReference>
<dbReference type="SUPFAM" id="SSF47819">
    <property type="entry name" value="HRDC-like"/>
    <property type="match status" value="1"/>
</dbReference>
<evidence type="ECO:0000313" key="6">
    <source>
        <dbReference type="Proteomes" id="UP000625711"/>
    </source>
</evidence>
<reference evidence="5" key="1">
    <citation type="submission" date="2020-08" db="EMBL/GenBank/DDBJ databases">
        <title>Genome sequencing and assembly of the red palm weevil Rhynchophorus ferrugineus.</title>
        <authorList>
            <person name="Dias G.B."/>
            <person name="Bergman C.M."/>
            <person name="Manee M."/>
        </authorList>
    </citation>
    <scope>NUCLEOTIDE SEQUENCE</scope>
    <source>
        <strain evidence="5">AA-2017</strain>
        <tissue evidence="5">Whole larva</tissue>
    </source>
</reference>
<dbReference type="Proteomes" id="UP000625711">
    <property type="component" value="Unassembled WGS sequence"/>
</dbReference>
<evidence type="ECO:0000313" key="5">
    <source>
        <dbReference type="EMBL" id="KAF7269304.1"/>
    </source>
</evidence>
<comment type="similarity">
    <text evidence="3">Belongs to the eukaryotic RPB4 RNA polymerase subunit family.</text>
</comment>
<name>A0A834HWC4_RHYFE</name>
<comment type="subcellular location">
    <subcellularLocation>
        <location evidence="1">Nucleus</location>
    </subcellularLocation>
</comment>
<gene>
    <name evidence="5" type="ORF">GWI33_017659</name>
</gene>
<accession>A0A834HWC4</accession>
<dbReference type="InterPro" id="IPR038324">
    <property type="entry name" value="Rpb4/RPC9_sf"/>
</dbReference>
<dbReference type="PANTHER" id="PTHR21297">
    <property type="entry name" value="DNA-DIRECTED RNA POLYMERASE II"/>
    <property type="match status" value="1"/>
</dbReference>
<protein>
    <recommendedName>
        <fullName evidence="4">RNA polymerase Rpb4/RPC9 core domain-containing protein</fullName>
    </recommendedName>
</protein>
<dbReference type="InterPro" id="IPR010997">
    <property type="entry name" value="HRDC-like_sf"/>
</dbReference>
<feature type="domain" description="RNA polymerase Rpb4/RPC9 core" evidence="4">
    <location>
        <begin position="32"/>
        <end position="149"/>
    </location>
</feature>
<dbReference type="GO" id="GO:0030880">
    <property type="term" value="C:RNA polymerase complex"/>
    <property type="evidence" value="ECO:0007669"/>
    <property type="project" value="InterPro"/>
</dbReference>
<dbReference type="GO" id="GO:0005634">
    <property type="term" value="C:nucleus"/>
    <property type="evidence" value="ECO:0007669"/>
    <property type="project" value="UniProtKB-SubCell"/>
</dbReference>
<keyword evidence="6" id="KW-1185">Reference proteome</keyword>
<evidence type="ECO:0000259" key="4">
    <source>
        <dbReference type="SMART" id="SM00657"/>
    </source>
</evidence>
<evidence type="ECO:0000256" key="1">
    <source>
        <dbReference type="ARBA" id="ARBA00004123"/>
    </source>
</evidence>
<dbReference type="AlphaFoldDB" id="A0A834HWC4"/>
<evidence type="ECO:0000256" key="3">
    <source>
        <dbReference type="ARBA" id="ARBA00025724"/>
    </source>
</evidence>
<comment type="caution">
    <text evidence="5">The sequence shown here is derived from an EMBL/GenBank/DDBJ whole genome shotgun (WGS) entry which is preliminary data.</text>
</comment>
<dbReference type="InterPro" id="IPR005574">
    <property type="entry name" value="Rpb4/RPC9"/>
</dbReference>
<evidence type="ECO:0000256" key="2">
    <source>
        <dbReference type="ARBA" id="ARBA00023242"/>
    </source>
</evidence>
<dbReference type="GO" id="GO:0006352">
    <property type="term" value="P:DNA-templated transcription initiation"/>
    <property type="evidence" value="ECO:0007669"/>
    <property type="project" value="InterPro"/>
</dbReference>
<proteinExistence type="inferred from homology"/>
<dbReference type="SMART" id="SM00657">
    <property type="entry name" value="RPOL4c"/>
    <property type="match status" value="1"/>
</dbReference>
<dbReference type="Gene3D" id="1.20.1250.40">
    <property type="match status" value="1"/>
</dbReference>
<dbReference type="GO" id="GO:0000166">
    <property type="term" value="F:nucleotide binding"/>
    <property type="evidence" value="ECO:0007669"/>
    <property type="project" value="InterPro"/>
</dbReference>